<keyword evidence="1" id="KW-0472">Membrane</keyword>
<name>A0A5B9VVU7_9BACT</name>
<proteinExistence type="predicted"/>
<sequence length="43" mass="4462">MLSPTNILRPFDAPASLAEQTFARMGSLGVIAAGLMALVVFAL</sequence>
<dbReference type="Proteomes" id="UP000324233">
    <property type="component" value="Chromosome"/>
</dbReference>
<gene>
    <name evidence="2" type="ORF">OJF2_04480</name>
</gene>
<keyword evidence="1" id="KW-0812">Transmembrane</keyword>
<evidence type="ECO:0000256" key="1">
    <source>
        <dbReference type="SAM" id="Phobius"/>
    </source>
</evidence>
<reference evidence="2 3" key="1">
    <citation type="submission" date="2019-08" db="EMBL/GenBank/DDBJ databases">
        <title>Deep-cultivation of Planctomycetes and their phenomic and genomic characterization uncovers novel biology.</title>
        <authorList>
            <person name="Wiegand S."/>
            <person name="Jogler M."/>
            <person name="Boedeker C."/>
            <person name="Pinto D."/>
            <person name="Vollmers J."/>
            <person name="Rivas-Marin E."/>
            <person name="Kohn T."/>
            <person name="Peeters S.H."/>
            <person name="Heuer A."/>
            <person name="Rast P."/>
            <person name="Oberbeckmann S."/>
            <person name="Bunk B."/>
            <person name="Jeske O."/>
            <person name="Meyerdierks A."/>
            <person name="Storesund J.E."/>
            <person name="Kallscheuer N."/>
            <person name="Luecker S."/>
            <person name="Lage O.M."/>
            <person name="Pohl T."/>
            <person name="Merkel B.J."/>
            <person name="Hornburger P."/>
            <person name="Mueller R.-W."/>
            <person name="Bruemmer F."/>
            <person name="Labrenz M."/>
            <person name="Spormann A.M."/>
            <person name="Op den Camp H."/>
            <person name="Overmann J."/>
            <person name="Amann R."/>
            <person name="Jetten M.S.M."/>
            <person name="Mascher T."/>
            <person name="Medema M.H."/>
            <person name="Devos D.P."/>
            <person name="Kaster A.-K."/>
            <person name="Ovreas L."/>
            <person name="Rohde M."/>
            <person name="Galperin M.Y."/>
            <person name="Jogler C."/>
        </authorList>
    </citation>
    <scope>NUCLEOTIDE SEQUENCE [LARGE SCALE GENOMIC DNA]</scope>
    <source>
        <strain evidence="2 3">OJF2</strain>
    </source>
</reference>
<dbReference type="EMBL" id="CP042997">
    <property type="protein sequence ID" value="QEH31981.1"/>
    <property type="molecule type" value="Genomic_DNA"/>
</dbReference>
<evidence type="ECO:0000313" key="3">
    <source>
        <dbReference type="Proteomes" id="UP000324233"/>
    </source>
</evidence>
<keyword evidence="3" id="KW-1185">Reference proteome</keyword>
<protein>
    <submittedName>
        <fullName evidence="2">Uncharacterized protein</fullName>
    </submittedName>
</protein>
<dbReference type="RefSeq" id="WP_261344054.1">
    <property type="nucleotide sequence ID" value="NZ_CP042997.1"/>
</dbReference>
<feature type="transmembrane region" description="Helical" evidence="1">
    <location>
        <begin position="21"/>
        <end position="42"/>
    </location>
</feature>
<accession>A0A5B9VVU7</accession>
<organism evidence="2 3">
    <name type="scientific">Aquisphaera giovannonii</name>
    <dbReference type="NCBI Taxonomy" id="406548"/>
    <lineage>
        <taxon>Bacteria</taxon>
        <taxon>Pseudomonadati</taxon>
        <taxon>Planctomycetota</taxon>
        <taxon>Planctomycetia</taxon>
        <taxon>Isosphaerales</taxon>
        <taxon>Isosphaeraceae</taxon>
        <taxon>Aquisphaera</taxon>
    </lineage>
</organism>
<evidence type="ECO:0000313" key="2">
    <source>
        <dbReference type="EMBL" id="QEH31981.1"/>
    </source>
</evidence>
<dbReference type="AlphaFoldDB" id="A0A5B9VVU7"/>
<dbReference type="KEGG" id="agv:OJF2_04480"/>
<keyword evidence="1" id="KW-1133">Transmembrane helix</keyword>